<evidence type="ECO:0000313" key="3">
    <source>
        <dbReference type="Proteomes" id="UP000240739"/>
    </source>
</evidence>
<feature type="chain" id="PRO_5039554070" description="Exo-alpha-sialidase" evidence="1">
    <location>
        <begin position="20"/>
        <end position="282"/>
    </location>
</feature>
<dbReference type="AlphaFoldDB" id="A0A2T4UM38"/>
<dbReference type="PROSITE" id="PS51257">
    <property type="entry name" value="PROKAR_LIPOPROTEIN"/>
    <property type="match status" value="1"/>
</dbReference>
<name>A0A2T4UM38_9ACTN</name>
<dbReference type="OrthoDB" id="9764804at2"/>
<dbReference type="EMBL" id="PYYB01000001">
    <property type="protein sequence ID" value="PTL60295.1"/>
    <property type="molecule type" value="Genomic_DNA"/>
</dbReference>
<evidence type="ECO:0008006" key="4">
    <source>
        <dbReference type="Google" id="ProtNLM"/>
    </source>
</evidence>
<comment type="caution">
    <text evidence="2">The sequence shown here is derived from an EMBL/GenBank/DDBJ whole genome shotgun (WGS) entry which is preliminary data.</text>
</comment>
<keyword evidence="1" id="KW-0732">Signal</keyword>
<sequence length="282" mass="29528">MQLRTLRALVSFLALAALAGCGQAERKSGLVAVDPVGHVHAVGFDPQDRSILVAAHRGLFRAASDATSATPVGDERRDVMGFSVEKPGRYVGSGHPDLRQGGPTSVGFIRSSDGGAAWETVSLEGRADLHAIEVAGNRVYAFDALSGKLLRSRDSGATWSSTTVPPVLDLAVDPVDADRLVASTEQGVLVSTDGGRGFRPVVDLPLSHLTWGSDGITAVGGDQVVQRISGDLRTINQHGRAPIVPAATTETDFGLLVAGDDGSVYTSRDGGRTWDLTLEPIR</sequence>
<protein>
    <recommendedName>
        <fullName evidence="4">Exo-alpha-sialidase</fullName>
    </recommendedName>
</protein>
<gene>
    <name evidence="2" type="ORF">C7Y72_11920</name>
</gene>
<evidence type="ECO:0000313" key="2">
    <source>
        <dbReference type="EMBL" id="PTL60295.1"/>
    </source>
</evidence>
<dbReference type="CDD" id="cd15482">
    <property type="entry name" value="Sialidase_non-viral"/>
    <property type="match status" value="1"/>
</dbReference>
<reference evidence="2 3" key="1">
    <citation type="submission" date="2018-03" db="EMBL/GenBank/DDBJ databases">
        <title>Aquarubrobacter algicola gen. nov., sp. nov., a novel actinobacterium isolated from shallow eutrophic lake during the end of cyanobacterial harmful algal blooms.</title>
        <authorList>
            <person name="Chun S.J."/>
        </authorList>
    </citation>
    <scope>NUCLEOTIDE SEQUENCE [LARGE SCALE GENOMIC DNA]</scope>
    <source>
        <strain evidence="2 3">Seoho-28</strain>
    </source>
</reference>
<dbReference type="SUPFAM" id="SSF110296">
    <property type="entry name" value="Oligoxyloglucan reducing end-specific cellobiohydrolase"/>
    <property type="match status" value="1"/>
</dbReference>
<feature type="signal peptide" evidence="1">
    <location>
        <begin position="1"/>
        <end position="19"/>
    </location>
</feature>
<accession>A0A2T4UM38</accession>
<dbReference type="Proteomes" id="UP000240739">
    <property type="component" value="Unassembled WGS sequence"/>
</dbReference>
<proteinExistence type="predicted"/>
<keyword evidence="3" id="KW-1185">Reference proteome</keyword>
<dbReference type="RefSeq" id="WP_107568940.1">
    <property type="nucleotide sequence ID" value="NZ_PYYB01000001.1"/>
</dbReference>
<organism evidence="2 3">
    <name type="scientific">Paraconexibacter algicola</name>
    <dbReference type="NCBI Taxonomy" id="2133960"/>
    <lineage>
        <taxon>Bacteria</taxon>
        <taxon>Bacillati</taxon>
        <taxon>Actinomycetota</taxon>
        <taxon>Thermoleophilia</taxon>
        <taxon>Solirubrobacterales</taxon>
        <taxon>Paraconexibacteraceae</taxon>
        <taxon>Paraconexibacter</taxon>
    </lineage>
</organism>
<evidence type="ECO:0000256" key="1">
    <source>
        <dbReference type="SAM" id="SignalP"/>
    </source>
</evidence>
<dbReference type="InterPro" id="IPR015943">
    <property type="entry name" value="WD40/YVTN_repeat-like_dom_sf"/>
</dbReference>
<dbReference type="Gene3D" id="2.130.10.10">
    <property type="entry name" value="YVTN repeat-like/Quinoprotein amine dehydrogenase"/>
    <property type="match status" value="2"/>
</dbReference>